<evidence type="ECO:0000313" key="2">
    <source>
        <dbReference type="Proteomes" id="UP000182227"/>
    </source>
</evidence>
<evidence type="ECO:0000313" key="1">
    <source>
        <dbReference type="EMBL" id="CQD12114.1"/>
    </source>
</evidence>
<dbReference type="AlphaFoldDB" id="A0A0U1DEK9"/>
<dbReference type="Gene3D" id="3.50.50.60">
    <property type="entry name" value="FAD/NAD(P)-binding domain"/>
    <property type="match status" value="1"/>
</dbReference>
<organism evidence="1 2">
    <name type="scientific">Mycolicibacterium conceptionense</name>
    <dbReference type="NCBI Taxonomy" id="451644"/>
    <lineage>
        <taxon>Bacteria</taxon>
        <taxon>Bacillati</taxon>
        <taxon>Actinomycetota</taxon>
        <taxon>Actinomycetes</taxon>
        <taxon>Mycobacteriales</taxon>
        <taxon>Mycobacteriaceae</taxon>
        <taxon>Mycolicibacterium</taxon>
    </lineage>
</organism>
<protein>
    <submittedName>
        <fullName evidence="1">Geranylgeranyl reductase</fullName>
    </submittedName>
</protein>
<name>A0A0U1DEK9_9MYCO</name>
<dbReference type="InterPro" id="IPR036188">
    <property type="entry name" value="FAD/NAD-bd_sf"/>
</dbReference>
<reference evidence="1 2" key="1">
    <citation type="submission" date="2015-03" db="EMBL/GenBank/DDBJ databases">
        <authorList>
            <person name="Murphy D."/>
        </authorList>
    </citation>
    <scope>NUCLEOTIDE SEQUENCE [LARGE SCALE GENOMIC DNA]</scope>
    <source>
        <strain evidence="1 2">D16</strain>
    </source>
</reference>
<proteinExistence type="predicted"/>
<accession>A0A0U1DEK9</accession>
<sequence length="93" mass="10051">MSGAGISKALESGLTAGECAIAALNNGGPDDFTNYEQRMQATWGREYRRGRFFHKLAGIPGVAGAGLKALDNHTFRDLLLKSLYKKAQSPQHT</sequence>
<dbReference type="Proteomes" id="UP000182227">
    <property type="component" value="Unassembled WGS sequence"/>
</dbReference>
<gene>
    <name evidence="1" type="ORF">BN970_02476</name>
</gene>
<dbReference type="EMBL" id="CTEF01000001">
    <property type="protein sequence ID" value="CQD12114.1"/>
    <property type="molecule type" value="Genomic_DNA"/>
</dbReference>